<name>A0A811JVU9_9BILA</name>
<dbReference type="Gene3D" id="3.40.5.50">
    <property type="match status" value="1"/>
</dbReference>
<evidence type="ECO:0000256" key="3">
    <source>
        <dbReference type="ARBA" id="ARBA00022705"/>
    </source>
</evidence>
<dbReference type="InterPro" id="IPR021151">
    <property type="entry name" value="GINS_A"/>
</dbReference>
<dbReference type="Gene3D" id="1.20.58.1020">
    <property type="match status" value="1"/>
</dbReference>
<dbReference type="PANTHER" id="PTHR12772:SF0">
    <property type="entry name" value="DNA REPLICATION COMPLEX GINS PROTEIN PSF2"/>
    <property type="match status" value="1"/>
</dbReference>
<dbReference type="PANTHER" id="PTHR12772">
    <property type="entry name" value="DNA REPLICATION COMPLEX GINS PROTEIN PSF2"/>
    <property type="match status" value="1"/>
</dbReference>
<feature type="domain" description="GINS subunit" evidence="7">
    <location>
        <begin position="66"/>
        <end position="162"/>
    </location>
</feature>
<organism evidence="9 10">
    <name type="scientific">Bursaphelenchus okinawaensis</name>
    <dbReference type="NCBI Taxonomy" id="465554"/>
    <lineage>
        <taxon>Eukaryota</taxon>
        <taxon>Metazoa</taxon>
        <taxon>Ecdysozoa</taxon>
        <taxon>Nematoda</taxon>
        <taxon>Chromadorea</taxon>
        <taxon>Rhabditida</taxon>
        <taxon>Tylenchina</taxon>
        <taxon>Tylenchomorpha</taxon>
        <taxon>Aphelenchoidea</taxon>
        <taxon>Aphelenchoididae</taxon>
        <taxon>Bursaphelenchus</taxon>
    </lineage>
</organism>
<evidence type="ECO:0000256" key="5">
    <source>
        <dbReference type="ARBA" id="ARBA00030871"/>
    </source>
</evidence>
<gene>
    <name evidence="9" type="ORF">BOKJ2_LOCUS1938</name>
</gene>
<keyword evidence="10" id="KW-1185">Reference proteome</keyword>
<evidence type="ECO:0000313" key="10">
    <source>
        <dbReference type="Proteomes" id="UP000614601"/>
    </source>
</evidence>
<evidence type="ECO:0000313" key="9">
    <source>
        <dbReference type="EMBL" id="CAD5207254.1"/>
    </source>
</evidence>
<keyword evidence="3" id="KW-0235">DNA replication</keyword>
<keyword evidence="6" id="KW-1133">Transmembrane helix</keyword>
<dbReference type="InterPro" id="IPR007257">
    <property type="entry name" value="GINS_Psf2"/>
</dbReference>
<dbReference type="SUPFAM" id="SSF160059">
    <property type="entry name" value="PriA/YqbF domain"/>
    <property type="match status" value="1"/>
</dbReference>
<comment type="subcellular location">
    <subcellularLocation>
        <location evidence="1">Nucleus</location>
    </subcellularLocation>
</comment>
<feature type="transmembrane region" description="Helical" evidence="6">
    <location>
        <begin position="29"/>
        <end position="53"/>
    </location>
</feature>
<evidence type="ECO:0000259" key="7">
    <source>
        <dbReference type="Pfam" id="PF05916"/>
    </source>
</evidence>
<dbReference type="SUPFAM" id="SSF158573">
    <property type="entry name" value="GINS helical bundle-like"/>
    <property type="match status" value="1"/>
</dbReference>
<keyword evidence="6" id="KW-0472">Membrane</keyword>
<dbReference type="GO" id="GO:0006260">
    <property type="term" value="P:DNA replication"/>
    <property type="evidence" value="ECO:0007669"/>
    <property type="project" value="UniProtKB-KW"/>
</dbReference>
<dbReference type="InterPro" id="IPR036224">
    <property type="entry name" value="GINS_bundle-like_dom_sf"/>
</dbReference>
<protein>
    <recommendedName>
        <fullName evidence="5">GINS complex subunit 2</fullName>
    </recommendedName>
</protein>
<reference evidence="9" key="1">
    <citation type="submission" date="2020-09" db="EMBL/GenBank/DDBJ databases">
        <authorList>
            <person name="Kikuchi T."/>
        </authorList>
    </citation>
    <scope>NUCLEOTIDE SEQUENCE</scope>
    <source>
        <strain evidence="9">SH1</strain>
    </source>
</reference>
<dbReference type="FunFam" id="3.40.5.50:FF:000001">
    <property type="entry name" value="DNA replication complex GINS protein PSF2"/>
    <property type="match status" value="1"/>
</dbReference>
<evidence type="ECO:0000256" key="2">
    <source>
        <dbReference type="ARBA" id="ARBA00010565"/>
    </source>
</evidence>
<dbReference type="Proteomes" id="UP000783686">
    <property type="component" value="Unassembled WGS sequence"/>
</dbReference>
<evidence type="ECO:0000256" key="1">
    <source>
        <dbReference type="ARBA" id="ARBA00004123"/>
    </source>
</evidence>
<sequence length="185" mass="21551">MDPEECDFMAEDEPITVIPNFSTEQPQEFFFGLAGPFEAGMPIDVPLFVAFYLRRRHKAKIVAPKWLTIEELKKFIQEERGMPGLTKLPKHFFEISRVLISKAAHDITEHDQMMPLVRDIWDMRISKMRKLTAAFLGQATENQLMVDNITEIETCLARRFLDEATYNIDKFTELFFAFAPKNTQQ</sequence>
<dbReference type="GO" id="GO:0000811">
    <property type="term" value="C:GINS complex"/>
    <property type="evidence" value="ECO:0007669"/>
    <property type="project" value="TreeGrafter"/>
</dbReference>
<dbReference type="Proteomes" id="UP000614601">
    <property type="component" value="Unassembled WGS sequence"/>
</dbReference>
<dbReference type="Pfam" id="PF05916">
    <property type="entry name" value="Sld5"/>
    <property type="match status" value="1"/>
</dbReference>
<dbReference type="EMBL" id="CAJFDH010000001">
    <property type="protein sequence ID" value="CAD5207254.1"/>
    <property type="molecule type" value="Genomic_DNA"/>
</dbReference>
<keyword evidence="4" id="KW-0539">Nucleus</keyword>
<dbReference type="Pfam" id="PF25005">
    <property type="entry name" value="PSF2_N"/>
    <property type="match status" value="1"/>
</dbReference>
<comment type="caution">
    <text evidence="9">The sequence shown here is derived from an EMBL/GenBank/DDBJ whole genome shotgun (WGS) entry which is preliminary data.</text>
</comment>
<keyword evidence="6" id="KW-0812">Transmembrane</keyword>
<evidence type="ECO:0000256" key="6">
    <source>
        <dbReference type="SAM" id="Phobius"/>
    </source>
</evidence>
<feature type="domain" description="DNA replication complex GINS protein PSF2 N-terminal" evidence="8">
    <location>
        <begin position="2"/>
        <end position="62"/>
    </location>
</feature>
<evidence type="ECO:0000256" key="4">
    <source>
        <dbReference type="ARBA" id="ARBA00023242"/>
    </source>
</evidence>
<dbReference type="OrthoDB" id="1938138at2759"/>
<dbReference type="GO" id="GO:0000727">
    <property type="term" value="P:double-strand break repair via break-induced replication"/>
    <property type="evidence" value="ECO:0007669"/>
    <property type="project" value="TreeGrafter"/>
</dbReference>
<evidence type="ECO:0000259" key="8">
    <source>
        <dbReference type="Pfam" id="PF25005"/>
    </source>
</evidence>
<proteinExistence type="inferred from homology"/>
<dbReference type="CDD" id="cd21694">
    <property type="entry name" value="GINS_B_Psf2"/>
    <property type="match status" value="1"/>
</dbReference>
<dbReference type="InterPro" id="IPR056784">
    <property type="entry name" value="PSF2_N"/>
</dbReference>
<dbReference type="EMBL" id="CAJFCW020000001">
    <property type="protein sequence ID" value="CAG9084956.1"/>
    <property type="molecule type" value="Genomic_DNA"/>
</dbReference>
<accession>A0A811JVU9</accession>
<dbReference type="CDD" id="cd11712">
    <property type="entry name" value="GINS_A_psf2"/>
    <property type="match status" value="1"/>
</dbReference>
<dbReference type="AlphaFoldDB" id="A0A811JVU9"/>
<comment type="similarity">
    <text evidence="2">Belongs to the GINS2/PSF2 family.</text>
</comment>